<protein>
    <recommendedName>
        <fullName evidence="4">Cyclic lactone autoinducer peptide</fullName>
    </recommendedName>
</protein>
<accession>A0A366F0D3</accession>
<evidence type="ECO:0000313" key="2">
    <source>
        <dbReference type="EMBL" id="RBP08087.1"/>
    </source>
</evidence>
<gene>
    <name evidence="2" type="ORF">DET59_101460</name>
</gene>
<feature type="signal peptide" evidence="1">
    <location>
        <begin position="1"/>
        <end position="17"/>
    </location>
</feature>
<organism evidence="2 3">
    <name type="scientific">Rossellomorea aquimaris</name>
    <dbReference type="NCBI Taxonomy" id="189382"/>
    <lineage>
        <taxon>Bacteria</taxon>
        <taxon>Bacillati</taxon>
        <taxon>Bacillota</taxon>
        <taxon>Bacilli</taxon>
        <taxon>Bacillales</taxon>
        <taxon>Bacillaceae</taxon>
        <taxon>Rossellomorea</taxon>
    </lineage>
</organism>
<dbReference type="AlphaFoldDB" id="A0A366F0D3"/>
<evidence type="ECO:0000256" key="1">
    <source>
        <dbReference type="SAM" id="SignalP"/>
    </source>
</evidence>
<feature type="chain" id="PRO_5016967149" description="Cyclic lactone autoinducer peptide" evidence="1">
    <location>
        <begin position="18"/>
        <end position="38"/>
    </location>
</feature>
<evidence type="ECO:0008006" key="4">
    <source>
        <dbReference type="Google" id="ProtNLM"/>
    </source>
</evidence>
<sequence length="38" mass="4181">MKKVKKFLLITSLTAMALSGVVVINSPEEEFPPFSSKL</sequence>
<evidence type="ECO:0000313" key="3">
    <source>
        <dbReference type="Proteomes" id="UP000252118"/>
    </source>
</evidence>
<reference evidence="2 3" key="1">
    <citation type="submission" date="2018-06" db="EMBL/GenBank/DDBJ databases">
        <title>Freshwater and sediment microbial communities from various areas in North America, analyzing microbe dynamics in response to fracking.</title>
        <authorList>
            <person name="Lamendella R."/>
        </authorList>
    </citation>
    <scope>NUCLEOTIDE SEQUENCE [LARGE SCALE GENOMIC DNA]</scope>
    <source>
        <strain evidence="2 3">97B</strain>
    </source>
</reference>
<proteinExistence type="predicted"/>
<keyword evidence="1" id="KW-0732">Signal</keyword>
<dbReference type="EMBL" id="QNRJ01000001">
    <property type="protein sequence ID" value="RBP08087.1"/>
    <property type="molecule type" value="Genomic_DNA"/>
</dbReference>
<dbReference type="Proteomes" id="UP000252118">
    <property type="component" value="Unassembled WGS sequence"/>
</dbReference>
<comment type="caution">
    <text evidence="2">The sequence shown here is derived from an EMBL/GenBank/DDBJ whole genome shotgun (WGS) entry which is preliminary data.</text>
</comment>
<name>A0A366F0D3_9BACI</name>